<dbReference type="GO" id="GO:0030154">
    <property type="term" value="P:cell differentiation"/>
    <property type="evidence" value="ECO:0007669"/>
    <property type="project" value="TreeGrafter"/>
</dbReference>
<evidence type="ECO:0000256" key="1">
    <source>
        <dbReference type="ARBA" id="ARBA00023125"/>
    </source>
</evidence>
<evidence type="ECO:0000256" key="3">
    <source>
        <dbReference type="PROSITE-ProRule" id="PRU00089"/>
    </source>
</evidence>
<dbReference type="SMART" id="SM00339">
    <property type="entry name" value="FH"/>
    <property type="match status" value="1"/>
</dbReference>
<dbReference type="CDD" id="cd20027">
    <property type="entry name" value="FH_FOXL1"/>
    <property type="match status" value="1"/>
</dbReference>
<feature type="region of interest" description="Disordered" evidence="4">
    <location>
        <begin position="141"/>
        <end position="207"/>
    </location>
</feature>
<dbReference type="InterPro" id="IPR036388">
    <property type="entry name" value="WH-like_DNA-bd_sf"/>
</dbReference>
<gene>
    <name evidence="6" type="ORF">GPM918_LOCUS2601</name>
    <name evidence="7" type="ORF">SRO942_LOCUS2601</name>
</gene>
<dbReference type="PANTHER" id="PTHR11829:SF388">
    <property type="entry name" value="FORK HEAD DOMAIN-CONTAINING PROTEIN L1-RELATED"/>
    <property type="match status" value="1"/>
</dbReference>
<name>A0A813RF88_9BILA</name>
<dbReference type="PANTHER" id="PTHR11829">
    <property type="entry name" value="FORKHEAD BOX PROTEIN"/>
    <property type="match status" value="1"/>
</dbReference>
<comment type="subcellular location">
    <subcellularLocation>
        <location evidence="3">Nucleus</location>
    </subcellularLocation>
</comment>
<evidence type="ECO:0000256" key="2">
    <source>
        <dbReference type="ARBA" id="ARBA00023242"/>
    </source>
</evidence>
<evidence type="ECO:0000313" key="7">
    <source>
        <dbReference type="EMBL" id="CAF3567020.1"/>
    </source>
</evidence>
<proteinExistence type="predicted"/>
<dbReference type="SUPFAM" id="SSF46785">
    <property type="entry name" value="Winged helix' DNA-binding domain"/>
    <property type="match status" value="1"/>
</dbReference>
<dbReference type="PROSITE" id="PS00657">
    <property type="entry name" value="FORK_HEAD_1"/>
    <property type="match status" value="1"/>
</dbReference>
<accession>A0A813RF88</accession>
<keyword evidence="2 3" id="KW-0539">Nucleus</keyword>
<dbReference type="InterPro" id="IPR030456">
    <property type="entry name" value="TF_fork_head_CS_2"/>
</dbReference>
<keyword evidence="1 3" id="KW-0238">DNA-binding</keyword>
<keyword evidence="8" id="KW-1185">Reference proteome</keyword>
<sequence length="407" mass="45627">MAHLYVNHLAAAAAFGSPFYGGVCGRDPLTSAESYALISSYLRLSPEKKEQHQKPPYSYIALIAMAIKNAPDHKITLNGIYSFIMERFPYYHENKQGWQNSIRHNLSLNDCFIKVPREKGKPGKGNYWTLDDRCDEMFENGNYRRRKRRPKQVIHSQVSSLSNSTAGSTMRTPDGSGSTDNYLLRQSTSDLDSSSEEDENSQIPSTSIIFQNSYEQLNRNKSNYSYLKIEQPNLDDYYTRNSNLKHSDADKNDDTDRQSKCLKRTRSVSFNESASKIQKKTSKFSIETLIGKDDMTEKDSTINNDVVTKIPKALENLPIPSMDKSCSSSSSSSSISPSYSISRNYPYGLPSIRSSTTACHYNPYTAVMAAAAGNYSILNGLALTSPTLYNAITTVNDVLYDSNYAKL</sequence>
<feature type="region of interest" description="Disordered" evidence="4">
    <location>
        <begin position="238"/>
        <end position="264"/>
    </location>
</feature>
<dbReference type="Gene3D" id="1.10.10.10">
    <property type="entry name" value="Winged helix-like DNA-binding domain superfamily/Winged helix DNA-binding domain"/>
    <property type="match status" value="1"/>
</dbReference>
<feature type="compositionally biased region" description="Basic and acidic residues" evidence="4">
    <location>
        <begin position="245"/>
        <end position="259"/>
    </location>
</feature>
<dbReference type="GO" id="GO:0009653">
    <property type="term" value="P:anatomical structure morphogenesis"/>
    <property type="evidence" value="ECO:0007669"/>
    <property type="project" value="TreeGrafter"/>
</dbReference>
<dbReference type="Proteomes" id="UP000681722">
    <property type="component" value="Unassembled WGS sequence"/>
</dbReference>
<dbReference type="Pfam" id="PF00250">
    <property type="entry name" value="Forkhead"/>
    <property type="match status" value="1"/>
</dbReference>
<dbReference type="InterPro" id="IPR047514">
    <property type="entry name" value="FH_FOXL1"/>
</dbReference>
<dbReference type="PROSITE" id="PS00658">
    <property type="entry name" value="FORK_HEAD_2"/>
    <property type="match status" value="1"/>
</dbReference>
<comment type="caution">
    <text evidence="6">The sequence shown here is derived from an EMBL/GenBank/DDBJ whole genome shotgun (WGS) entry which is preliminary data.</text>
</comment>
<dbReference type="InterPro" id="IPR050211">
    <property type="entry name" value="FOX_domain-containing"/>
</dbReference>
<dbReference type="GO" id="GO:0000978">
    <property type="term" value="F:RNA polymerase II cis-regulatory region sequence-specific DNA binding"/>
    <property type="evidence" value="ECO:0007669"/>
    <property type="project" value="TreeGrafter"/>
</dbReference>
<protein>
    <recommendedName>
        <fullName evidence="5">Fork-head domain-containing protein</fullName>
    </recommendedName>
</protein>
<dbReference type="Proteomes" id="UP000663829">
    <property type="component" value="Unassembled WGS sequence"/>
</dbReference>
<dbReference type="OrthoDB" id="5954824at2759"/>
<feature type="DNA-binding region" description="Fork-head" evidence="3">
    <location>
        <begin position="54"/>
        <end position="148"/>
    </location>
</feature>
<dbReference type="PRINTS" id="PR00053">
    <property type="entry name" value="FORKHEAD"/>
</dbReference>
<dbReference type="EMBL" id="CAJOBC010000293">
    <property type="protein sequence ID" value="CAF3567020.1"/>
    <property type="molecule type" value="Genomic_DNA"/>
</dbReference>
<dbReference type="AlphaFoldDB" id="A0A813RF88"/>
<dbReference type="InterPro" id="IPR001766">
    <property type="entry name" value="Fork_head_dom"/>
</dbReference>
<evidence type="ECO:0000313" key="6">
    <source>
        <dbReference type="EMBL" id="CAF0783495.1"/>
    </source>
</evidence>
<feature type="compositionally biased region" description="Basic residues" evidence="4">
    <location>
        <begin position="143"/>
        <end position="152"/>
    </location>
</feature>
<evidence type="ECO:0000259" key="5">
    <source>
        <dbReference type="PROSITE" id="PS50039"/>
    </source>
</evidence>
<evidence type="ECO:0000313" key="8">
    <source>
        <dbReference type="Proteomes" id="UP000663829"/>
    </source>
</evidence>
<reference evidence="6" key="1">
    <citation type="submission" date="2021-02" db="EMBL/GenBank/DDBJ databases">
        <authorList>
            <person name="Nowell W R."/>
        </authorList>
    </citation>
    <scope>NUCLEOTIDE SEQUENCE</scope>
</reference>
<dbReference type="GO" id="GO:0000981">
    <property type="term" value="F:DNA-binding transcription factor activity, RNA polymerase II-specific"/>
    <property type="evidence" value="ECO:0007669"/>
    <property type="project" value="TreeGrafter"/>
</dbReference>
<dbReference type="GO" id="GO:0005634">
    <property type="term" value="C:nucleus"/>
    <property type="evidence" value="ECO:0007669"/>
    <property type="project" value="UniProtKB-SubCell"/>
</dbReference>
<feature type="domain" description="Fork-head" evidence="5">
    <location>
        <begin position="54"/>
        <end position="148"/>
    </location>
</feature>
<dbReference type="FunFam" id="1.10.10.10:FF:001472">
    <property type="entry name" value="Forkhead domain protein 1"/>
    <property type="match status" value="1"/>
</dbReference>
<evidence type="ECO:0000256" key="4">
    <source>
        <dbReference type="SAM" id="MobiDB-lite"/>
    </source>
</evidence>
<dbReference type="EMBL" id="CAJNOQ010000293">
    <property type="protein sequence ID" value="CAF0783495.1"/>
    <property type="molecule type" value="Genomic_DNA"/>
</dbReference>
<feature type="compositionally biased region" description="Polar residues" evidence="4">
    <location>
        <begin position="154"/>
        <end position="186"/>
    </location>
</feature>
<dbReference type="PROSITE" id="PS50039">
    <property type="entry name" value="FORK_HEAD_3"/>
    <property type="match status" value="1"/>
</dbReference>
<organism evidence="6 8">
    <name type="scientific">Didymodactylos carnosus</name>
    <dbReference type="NCBI Taxonomy" id="1234261"/>
    <lineage>
        <taxon>Eukaryota</taxon>
        <taxon>Metazoa</taxon>
        <taxon>Spiralia</taxon>
        <taxon>Gnathifera</taxon>
        <taxon>Rotifera</taxon>
        <taxon>Eurotatoria</taxon>
        <taxon>Bdelloidea</taxon>
        <taxon>Philodinida</taxon>
        <taxon>Philodinidae</taxon>
        <taxon>Didymodactylos</taxon>
    </lineage>
</organism>
<dbReference type="InterPro" id="IPR018122">
    <property type="entry name" value="TF_fork_head_CS_1"/>
</dbReference>
<dbReference type="InterPro" id="IPR036390">
    <property type="entry name" value="WH_DNA-bd_sf"/>
</dbReference>